<gene>
    <name evidence="2" type="ORF">VFH_VI144720</name>
</gene>
<evidence type="ECO:0000313" key="2">
    <source>
        <dbReference type="EMBL" id="CAI8618884.1"/>
    </source>
</evidence>
<dbReference type="AlphaFoldDB" id="A0AAV1B8E0"/>
<protein>
    <recommendedName>
        <fullName evidence="4">Transmembrane protein</fullName>
    </recommendedName>
</protein>
<dbReference type="EMBL" id="OX451741">
    <property type="protein sequence ID" value="CAI8618884.1"/>
    <property type="molecule type" value="Genomic_DNA"/>
</dbReference>
<keyword evidence="3" id="KW-1185">Reference proteome</keyword>
<keyword evidence="1" id="KW-0812">Transmembrane</keyword>
<name>A0AAV1B8E0_VICFA</name>
<evidence type="ECO:0000313" key="3">
    <source>
        <dbReference type="Proteomes" id="UP001157006"/>
    </source>
</evidence>
<dbReference type="Proteomes" id="UP001157006">
    <property type="component" value="Chromosome 6"/>
</dbReference>
<feature type="transmembrane region" description="Helical" evidence="1">
    <location>
        <begin position="102"/>
        <end position="124"/>
    </location>
</feature>
<keyword evidence="1" id="KW-0472">Membrane</keyword>
<accession>A0AAV1B8E0</accession>
<evidence type="ECO:0000256" key="1">
    <source>
        <dbReference type="SAM" id="Phobius"/>
    </source>
</evidence>
<evidence type="ECO:0008006" key="4">
    <source>
        <dbReference type="Google" id="ProtNLM"/>
    </source>
</evidence>
<reference evidence="2 3" key="1">
    <citation type="submission" date="2023-01" db="EMBL/GenBank/DDBJ databases">
        <authorList>
            <person name="Kreplak J."/>
        </authorList>
    </citation>
    <scope>NUCLEOTIDE SEQUENCE [LARGE SCALE GENOMIC DNA]</scope>
</reference>
<sequence>MFRYLKGRKTLTLNNLKVYVCVPTSKPNLLEPFSVISFISTTISVSCFYFHLCLQNEVSFLLSSSSKSIPCTHAHNTIFTPTPKQKPKTNQTKITSPQKHTFFFIFSIFFTLTIQFHCATGFNFPNWETKIKIENFSIQNS</sequence>
<organism evidence="2 3">
    <name type="scientific">Vicia faba</name>
    <name type="common">Broad bean</name>
    <name type="synonym">Faba vulgaris</name>
    <dbReference type="NCBI Taxonomy" id="3906"/>
    <lineage>
        <taxon>Eukaryota</taxon>
        <taxon>Viridiplantae</taxon>
        <taxon>Streptophyta</taxon>
        <taxon>Embryophyta</taxon>
        <taxon>Tracheophyta</taxon>
        <taxon>Spermatophyta</taxon>
        <taxon>Magnoliopsida</taxon>
        <taxon>eudicotyledons</taxon>
        <taxon>Gunneridae</taxon>
        <taxon>Pentapetalae</taxon>
        <taxon>rosids</taxon>
        <taxon>fabids</taxon>
        <taxon>Fabales</taxon>
        <taxon>Fabaceae</taxon>
        <taxon>Papilionoideae</taxon>
        <taxon>50 kb inversion clade</taxon>
        <taxon>NPAAA clade</taxon>
        <taxon>Hologalegina</taxon>
        <taxon>IRL clade</taxon>
        <taxon>Fabeae</taxon>
        <taxon>Vicia</taxon>
    </lineage>
</organism>
<keyword evidence="1" id="KW-1133">Transmembrane helix</keyword>
<proteinExistence type="predicted"/>